<name>A0ACC2JLC9_9PEZI</name>
<protein>
    <submittedName>
        <fullName evidence="1">Uncharacterized protein</fullName>
    </submittedName>
</protein>
<accession>A0ACC2JLC9</accession>
<evidence type="ECO:0000313" key="2">
    <source>
        <dbReference type="Proteomes" id="UP001153332"/>
    </source>
</evidence>
<reference evidence="1" key="1">
    <citation type="submission" date="2022-12" db="EMBL/GenBank/DDBJ databases">
        <title>Genome Sequence of Lasiodiplodia mahajangana.</title>
        <authorList>
            <person name="Buettner E."/>
        </authorList>
    </citation>
    <scope>NUCLEOTIDE SEQUENCE</scope>
    <source>
        <strain evidence="1">VT137</strain>
    </source>
</reference>
<gene>
    <name evidence="1" type="ORF">O1611_g5375</name>
</gene>
<sequence length="146" mass="16555">MDCYGCLLLKGVTPQILEGQLRMMIAKIDGVSFGLVRRKLNDNLGWEYALNIYGLEGQEDIVGRELRDVGPRLQTPWDLGHGVTYRKPQMRSEESMLPSIIEGGREIQKWEGNEVLQYGLDSSLGRILECDRDVQSLQTGMTNIRL</sequence>
<comment type="caution">
    <text evidence="1">The sequence shown here is derived from an EMBL/GenBank/DDBJ whole genome shotgun (WGS) entry which is preliminary data.</text>
</comment>
<evidence type="ECO:0000313" key="1">
    <source>
        <dbReference type="EMBL" id="KAJ8128261.1"/>
    </source>
</evidence>
<organism evidence="1 2">
    <name type="scientific">Lasiodiplodia mahajangana</name>
    <dbReference type="NCBI Taxonomy" id="1108764"/>
    <lineage>
        <taxon>Eukaryota</taxon>
        <taxon>Fungi</taxon>
        <taxon>Dikarya</taxon>
        <taxon>Ascomycota</taxon>
        <taxon>Pezizomycotina</taxon>
        <taxon>Dothideomycetes</taxon>
        <taxon>Dothideomycetes incertae sedis</taxon>
        <taxon>Botryosphaeriales</taxon>
        <taxon>Botryosphaeriaceae</taxon>
        <taxon>Lasiodiplodia</taxon>
    </lineage>
</organism>
<proteinExistence type="predicted"/>
<dbReference type="Proteomes" id="UP001153332">
    <property type="component" value="Unassembled WGS sequence"/>
</dbReference>
<dbReference type="EMBL" id="JAPUUL010001130">
    <property type="protein sequence ID" value="KAJ8128261.1"/>
    <property type="molecule type" value="Genomic_DNA"/>
</dbReference>
<keyword evidence="2" id="KW-1185">Reference proteome</keyword>